<evidence type="ECO:0000256" key="7">
    <source>
        <dbReference type="ARBA" id="ARBA00025634"/>
    </source>
</evidence>
<sequence>MQPSPSRSAFVEHFGPLGAGMVVAPFLCDGLTPVGALLRLGPSPLGRFLLESAEQGGHAGRFSFVGTASAGLVAFEPGLGHLYRAHPRDGLVYEADRWESRDPVGELRDRLAGWRLPEAVIEAALAGTAFATAERPPFLGGAVGFLGYDVVRSLERLGPGRPSTVDTWIAAYMLADAVVVFDHLTRVGYAVAIARWSAGQDPGAAYDEALVRLEVLWERLHGDEGAESLRALVDALDVPAGTSGAVGEPVDESFEEAVRTARRYIQAGDIFQVVLSRELVAPCPTPPLHVYRRLRAINPSPYMFFLEVADPRPRGRPLHLVGASPEVMVRLQRGRAVVRPIAGTRPRGGTPEQDRRLARELKDDPKELAEHMMLVDLGRNDLGRVCRYGTVRVSQLLEIERYSHVMHLVSEVEGRLAPGLDAFDLVKATFPAGTVTGAPKVRAMEIIDELETTGRGPYAGAVGYFSVTGDADACITIRTLAIHANRAHARAGAGIVADSQPRRELWETHNKASAMLAALGLERVEVA</sequence>
<dbReference type="PRINTS" id="PR00095">
    <property type="entry name" value="ANTSNTHASEI"/>
</dbReference>
<dbReference type="Pfam" id="PF00425">
    <property type="entry name" value="Chorismate_bind"/>
    <property type="match status" value="1"/>
</dbReference>
<reference evidence="12" key="1">
    <citation type="submission" date="2023-12" db="EMBL/GenBank/DDBJ databases">
        <title>Novel isolates from deep terrestrial aquifers shed light on the physiology and ecology of the class Limnochordia.</title>
        <authorList>
            <person name="Karnachuk O.V."/>
            <person name="Lukina A.P."/>
            <person name="Avakyan M.R."/>
            <person name="Kadnikov V."/>
            <person name="Begmatov S."/>
            <person name="Beletsky A.V."/>
            <person name="Mardanov A.V."/>
            <person name="Ravin N.V."/>
        </authorList>
    </citation>
    <scope>NUCLEOTIDE SEQUENCE [LARGE SCALE GENOMIC DNA]</scope>
    <source>
        <strain evidence="12">LN</strain>
    </source>
</reference>
<evidence type="ECO:0000256" key="6">
    <source>
        <dbReference type="ARBA" id="ARBA00023239"/>
    </source>
</evidence>
<keyword evidence="6" id="KW-0456">Lyase</keyword>
<evidence type="ECO:0000259" key="10">
    <source>
        <dbReference type="Pfam" id="PF04715"/>
    </source>
</evidence>
<feature type="domain" description="Anthranilate synthase component I N-terminal" evidence="10">
    <location>
        <begin position="29"/>
        <end position="186"/>
    </location>
</feature>
<evidence type="ECO:0000256" key="5">
    <source>
        <dbReference type="ARBA" id="ARBA00022842"/>
    </source>
</evidence>
<evidence type="ECO:0000256" key="2">
    <source>
        <dbReference type="ARBA" id="ARBA00011575"/>
    </source>
</evidence>
<proteinExistence type="predicted"/>
<evidence type="ECO:0000256" key="8">
    <source>
        <dbReference type="ARBA" id="ARBA00047683"/>
    </source>
</evidence>
<evidence type="ECO:0000256" key="4">
    <source>
        <dbReference type="ARBA" id="ARBA00022723"/>
    </source>
</evidence>
<evidence type="ECO:0000259" key="9">
    <source>
        <dbReference type="Pfam" id="PF00425"/>
    </source>
</evidence>
<comment type="subunit">
    <text evidence="2">Heterotetramer consisting of two non-identical subunits: a beta subunit (TrpG) and a large alpha subunit (TrpE).</text>
</comment>
<dbReference type="PANTHER" id="PTHR11236">
    <property type="entry name" value="AMINOBENZOATE/ANTHRANILATE SYNTHASE"/>
    <property type="match status" value="1"/>
</dbReference>
<name>A0ABZ1BK73_9FIRM</name>
<evidence type="ECO:0000256" key="3">
    <source>
        <dbReference type="ARBA" id="ARBA00020653"/>
    </source>
</evidence>
<accession>A0ABZ1BK73</accession>
<keyword evidence="5" id="KW-0460">Magnesium</keyword>
<dbReference type="EMBL" id="CP141614">
    <property type="protein sequence ID" value="WRP13270.1"/>
    <property type="molecule type" value="Genomic_DNA"/>
</dbReference>
<dbReference type="InterPro" id="IPR019999">
    <property type="entry name" value="Anth_synth_I-like"/>
</dbReference>
<evidence type="ECO:0000313" key="12">
    <source>
        <dbReference type="Proteomes" id="UP001333102"/>
    </source>
</evidence>
<dbReference type="RefSeq" id="WP_324667515.1">
    <property type="nucleotide sequence ID" value="NZ_CP141614.1"/>
</dbReference>
<comment type="function">
    <text evidence="7">Part of a heterotetrameric complex that catalyzes the two-step biosynthesis of anthranilate, an intermediate in the biosynthesis of L-tryptophan. In the first step, the glutamine-binding beta subunit (TrpG) of anthranilate synthase (AS) provides the glutamine amidotransferase activity which generates ammonia as a substrate that, along with chorismate, is used in the second step, catalyzed by the large alpha subunit of AS (TrpE) to produce anthranilate. In the absence of TrpG, TrpE can synthesize anthranilate directly from chorismate and high concentrations of ammonia.</text>
</comment>
<dbReference type="Proteomes" id="UP001333102">
    <property type="component" value="Chromosome"/>
</dbReference>
<keyword evidence="4" id="KW-0479">Metal-binding</keyword>
<dbReference type="InterPro" id="IPR006805">
    <property type="entry name" value="Anth_synth_I_N"/>
</dbReference>
<dbReference type="InterPro" id="IPR015890">
    <property type="entry name" value="Chorismate_C"/>
</dbReference>
<keyword evidence="12" id="KW-1185">Reference proteome</keyword>
<feature type="domain" description="Chorismate-utilising enzyme C-terminal" evidence="9">
    <location>
        <begin position="252"/>
        <end position="511"/>
    </location>
</feature>
<dbReference type="InterPro" id="IPR005801">
    <property type="entry name" value="ADC_synthase"/>
</dbReference>
<dbReference type="Pfam" id="PF04715">
    <property type="entry name" value="Anth_synt_I_N"/>
    <property type="match status" value="1"/>
</dbReference>
<comment type="catalytic activity">
    <reaction evidence="8">
        <text>chorismate + L-glutamine = anthranilate + pyruvate + L-glutamate + H(+)</text>
        <dbReference type="Rhea" id="RHEA:21732"/>
        <dbReference type="ChEBI" id="CHEBI:15361"/>
        <dbReference type="ChEBI" id="CHEBI:15378"/>
        <dbReference type="ChEBI" id="CHEBI:16567"/>
        <dbReference type="ChEBI" id="CHEBI:29748"/>
        <dbReference type="ChEBI" id="CHEBI:29985"/>
        <dbReference type="ChEBI" id="CHEBI:58359"/>
        <dbReference type="EC" id="4.1.3.27"/>
    </reaction>
</comment>
<comment type="cofactor">
    <cofactor evidence="1">
        <name>Mg(2+)</name>
        <dbReference type="ChEBI" id="CHEBI:18420"/>
    </cofactor>
</comment>
<dbReference type="Gene3D" id="3.60.120.10">
    <property type="entry name" value="Anthranilate synthase"/>
    <property type="match status" value="1"/>
</dbReference>
<dbReference type="PANTHER" id="PTHR11236:SF48">
    <property type="entry name" value="ISOCHORISMATE SYNTHASE MENF"/>
    <property type="match status" value="1"/>
</dbReference>
<dbReference type="SUPFAM" id="SSF56322">
    <property type="entry name" value="ADC synthase"/>
    <property type="match status" value="1"/>
</dbReference>
<gene>
    <name evidence="11" type="ORF">VLY81_07335</name>
</gene>
<evidence type="ECO:0000313" key="11">
    <source>
        <dbReference type="EMBL" id="WRP13270.1"/>
    </source>
</evidence>
<evidence type="ECO:0000256" key="1">
    <source>
        <dbReference type="ARBA" id="ARBA00001946"/>
    </source>
</evidence>
<organism evidence="11 12">
    <name type="scientific">Geochorda subterranea</name>
    <dbReference type="NCBI Taxonomy" id="3109564"/>
    <lineage>
        <taxon>Bacteria</taxon>
        <taxon>Bacillati</taxon>
        <taxon>Bacillota</taxon>
        <taxon>Limnochordia</taxon>
        <taxon>Limnochordales</taxon>
        <taxon>Geochordaceae</taxon>
        <taxon>Geochorda</taxon>
    </lineage>
</organism>
<protein>
    <recommendedName>
        <fullName evidence="3">Anthranilate synthase component 1</fullName>
    </recommendedName>
</protein>